<feature type="domain" description="TfoX C-terminal" evidence="1">
    <location>
        <begin position="2"/>
        <end position="76"/>
    </location>
</feature>
<dbReference type="InterPro" id="IPR007077">
    <property type="entry name" value="TfoX_C"/>
</dbReference>
<sequence length="93" mass="10662">MRIRDLKGLGPRSEEMFALVGIRTVEKFLATDPYVLYAKLKPVVPGLNVVAIYALIGAQENRHWLEVKRELRGEILLRLDMMGLTSKKPSRRK</sequence>
<dbReference type="Proteomes" id="UP000230390">
    <property type="component" value="Unassembled WGS sequence"/>
</dbReference>
<evidence type="ECO:0000313" key="2">
    <source>
        <dbReference type="EMBL" id="PIL46207.1"/>
    </source>
</evidence>
<dbReference type="AlphaFoldDB" id="A0A2G8TJI6"/>
<gene>
    <name evidence="2" type="ORF">CR105_03725</name>
</gene>
<dbReference type="Pfam" id="PF04994">
    <property type="entry name" value="TfoX_C"/>
    <property type="match status" value="1"/>
</dbReference>
<proteinExistence type="predicted"/>
<dbReference type="EMBL" id="PDOC01000002">
    <property type="protein sequence ID" value="PIL46207.1"/>
    <property type="molecule type" value="Genomic_DNA"/>
</dbReference>
<evidence type="ECO:0000259" key="1">
    <source>
        <dbReference type="Pfam" id="PF04994"/>
    </source>
</evidence>
<protein>
    <submittedName>
        <fullName evidence="2">Transcriptional regulator</fullName>
    </submittedName>
</protein>
<name>A0A2G8TJI6_9BURK</name>
<reference evidence="2 3" key="1">
    <citation type="submission" date="2017-10" db="EMBL/GenBank/DDBJ databases">
        <title>Massilia psychrophilum sp. nov., a novel purple-pigmented bacterium isolated from Tianshan glacier, Xinjiang Municipality, China.</title>
        <authorList>
            <person name="Wang H."/>
        </authorList>
    </citation>
    <scope>NUCLEOTIDE SEQUENCE [LARGE SCALE GENOMIC DNA]</scope>
    <source>
        <strain evidence="2 3">JCM 30074</strain>
    </source>
</reference>
<dbReference type="Gene3D" id="1.10.150.20">
    <property type="entry name" value="5' to 3' exonuclease, C-terminal subdomain"/>
    <property type="match status" value="1"/>
</dbReference>
<comment type="caution">
    <text evidence="2">The sequence shown here is derived from an EMBL/GenBank/DDBJ whole genome shotgun (WGS) entry which is preliminary data.</text>
</comment>
<organism evidence="2 3">
    <name type="scientific">Massilia eurypsychrophila</name>
    <dbReference type="NCBI Taxonomy" id="1485217"/>
    <lineage>
        <taxon>Bacteria</taxon>
        <taxon>Pseudomonadati</taxon>
        <taxon>Pseudomonadota</taxon>
        <taxon>Betaproteobacteria</taxon>
        <taxon>Burkholderiales</taxon>
        <taxon>Oxalobacteraceae</taxon>
        <taxon>Telluria group</taxon>
        <taxon>Massilia</taxon>
    </lineage>
</organism>
<keyword evidence="3" id="KW-1185">Reference proteome</keyword>
<dbReference type="OrthoDB" id="7067520at2"/>
<evidence type="ECO:0000313" key="3">
    <source>
        <dbReference type="Proteomes" id="UP000230390"/>
    </source>
</evidence>
<accession>A0A2G8TJI6</accession>